<evidence type="ECO:0000256" key="2">
    <source>
        <dbReference type="ARBA" id="ARBA00022723"/>
    </source>
</evidence>
<keyword evidence="4 6" id="KW-0862">Zinc</keyword>
<evidence type="ECO:0000313" key="10">
    <source>
        <dbReference type="Proteomes" id="UP000183982"/>
    </source>
</evidence>
<dbReference type="EMBL" id="FQZQ01000020">
    <property type="protein sequence ID" value="SHK16521.1"/>
    <property type="molecule type" value="Genomic_DNA"/>
</dbReference>
<dbReference type="Proteomes" id="UP000183982">
    <property type="component" value="Unassembled WGS sequence"/>
</dbReference>
<gene>
    <name evidence="9" type="ORF">SAMN05444000_12071</name>
</gene>
<keyword evidence="5 6" id="KW-0482">Metalloprotease</keyword>
<dbReference type="GO" id="GO:0004222">
    <property type="term" value="F:metalloendopeptidase activity"/>
    <property type="evidence" value="ECO:0007669"/>
    <property type="project" value="InterPro"/>
</dbReference>
<dbReference type="InterPro" id="IPR051156">
    <property type="entry name" value="Mito/Outer_Membr_Metalloprot"/>
</dbReference>
<reference evidence="10" key="1">
    <citation type="submission" date="2016-11" db="EMBL/GenBank/DDBJ databases">
        <authorList>
            <person name="Varghese N."/>
            <person name="Submissions S."/>
        </authorList>
    </citation>
    <scope>NUCLEOTIDE SEQUENCE [LARGE SCALE GENOMIC DNA]</scope>
    <source>
        <strain evidence="10">DSM 100564</strain>
    </source>
</reference>
<evidence type="ECO:0000256" key="6">
    <source>
        <dbReference type="RuleBase" id="RU003983"/>
    </source>
</evidence>
<feature type="chain" id="PRO_5012048160" evidence="7">
    <location>
        <begin position="21"/>
        <end position="236"/>
    </location>
</feature>
<dbReference type="Gene3D" id="3.30.2010.10">
    <property type="entry name" value="Metalloproteases ('zincins'), catalytic domain"/>
    <property type="match status" value="1"/>
</dbReference>
<dbReference type="AlphaFoldDB" id="A0A1M6Q8J2"/>
<dbReference type="PANTHER" id="PTHR22726">
    <property type="entry name" value="METALLOENDOPEPTIDASE OMA1"/>
    <property type="match status" value="1"/>
</dbReference>
<dbReference type="GO" id="GO:0051603">
    <property type="term" value="P:proteolysis involved in protein catabolic process"/>
    <property type="evidence" value="ECO:0007669"/>
    <property type="project" value="TreeGrafter"/>
</dbReference>
<dbReference type="PROSITE" id="PS51257">
    <property type="entry name" value="PROKAR_LIPOPROTEIN"/>
    <property type="match status" value="1"/>
</dbReference>
<dbReference type="PANTHER" id="PTHR22726:SF1">
    <property type="entry name" value="METALLOENDOPEPTIDASE OMA1, MITOCHONDRIAL"/>
    <property type="match status" value="1"/>
</dbReference>
<evidence type="ECO:0000259" key="8">
    <source>
        <dbReference type="Pfam" id="PF01435"/>
    </source>
</evidence>
<keyword evidence="3 6" id="KW-0378">Hydrolase</keyword>
<keyword evidence="10" id="KW-1185">Reference proteome</keyword>
<dbReference type="RefSeq" id="WP_073255116.1">
    <property type="nucleotide sequence ID" value="NZ_FQZQ01000020.1"/>
</dbReference>
<dbReference type="Pfam" id="PF01435">
    <property type="entry name" value="Peptidase_M48"/>
    <property type="match status" value="1"/>
</dbReference>
<protein>
    <submittedName>
        <fullName evidence="9">Peptidase family M48</fullName>
    </submittedName>
</protein>
<evidence type="ECO:0000256" key="1">
    <source>
        <dbReference type="ARBA" id="ARBA00022670"/>
    </source>
</evidence>
<dbReference type="GO" id="GO:0046872">
    <property type="term" value="F:metal ion binding"/>
    <property type="evidence" value="ECO:0007669"/>
    <property type="project" value="UniProtKB-KW"/>
</dbReference>
<evidence type="ECO:0000256" key="5">
    <source>
        <dbReference type="ARBA" id="ARBA00023049"/>
    </source>
</evidence>
<evidence type="ECO:0000256" key="3">
    <source>
        <dbReference type="ARBA" id="ARBA00022801"/>
    </source>
</evidence>
<comment type="cofactor">
    <cofactor evidence="6">
        <name>Zn(2+)</name>
        <dbReference type="ChEBI" id="CHEBI:29105"/>
    </cofactor>
    <text evidence="6">Binds 1 zinc ion per subunit.</text>
</comment>
<feature type="domain" description="Peptidase M48" evidence="8">
    <location>
        <begin position="49"/>
        <end position="232"/>
    </location>
</feature>
<keyword evidence="7" id="KW-0732">Signal</keyword>
<accession>A0A1M6Q8J2</accession>
<keyword evidence="2" id="KW-0479">Metal-binding</keyword>
<evidence type="ECO:0000256" key="4">
    <source>
        <dbReference type="ARBA" id="ARBA00022833"/>
    </source>
</evidence>
<comment type="similarity">
    <text evidence="6">Belongs to the peptidase M48 family.</text>
</comment>
<evidence type="ECO:0000256" key="7">
    <source>
        <dbReference type="SAM" id="SignalP"/>
    </source>
</evidence>
<feature type="signal peptide" evidence="7">
    <location>
        <begin position="1"/>
        <end position="20"/>
    </location>
</feature>
<evidence type="ECO:0000313" key="9">
    <source>
        <dbReference type="EMBL" id="SHK16521.1"/>
    </source>
</evidence>
<organism evidence="9 10">
    <name type="scientific">Shimia gijangensis</name>
    <dbReference type="NCBI Taxonomy" id="1470563"/>
    <lineage>
        <taxon>Bacteria</taxon>
        <taxon>Pseudomonadati</taxon>
        <taxon>Pseudomonadota</taxon>
        <taxon>Alphaproteobacteria</taxon>
        <taxon>Rhodobacterales</taxon>
        <taxon>Roseobacteraceae</taxon>
    </lineage>
</organism>
<name>A0A1M6Q8J2_9RHOB</name>
<dbReference type="GO" id="GO:0016020">
    <property type="term" value="C:membrane"/>
    <property type="evidence" value="ECO:0007669"/>
    <property type="project" value="TreeGrafter"/>
</dbReference>
<dbReference type="InterPro" id="IPR001915">
    <property type="entry name" value="Peptidase_M48"/>
</dbReference>
<dbReference type="STRING" id="1470563.SAMN05444000_12071"/>
<dbReference type="OrthoDB" id="7338723at2"/>
<proteinExistence type="inferred from homology"/>
<sequence>MRRSLLIALTASFAFLTACTTTTTTPTAQSAPQKKAPLLSVSQASSRLASIKARVEPVAERECKARTKGMNCDFLIQIDKKADAPPNAYQTVSKSGRPMITFTAALVSDARNNDELAFVMGHEAAHHMMGHIGRQQNDAMAGAVIVGILAAAAGADASVLDAAMDVGATVGARAYSKNYELEADRLGTIVTHRAGYNPVRGAEYFTRIPDPGNQFLGTHPPNSQRIAVVKQTAAKL</sequence>
<keyword evidence="1 6" id="KW-0645">Protease</keyword>